<comment type="caution">
    <text evidence="2">The sequence shown here is derived from an EMBL/GenBank/DDBJ whole genome shotgun (WGS) entry which is preliminary data.</text>
</comment>
<feature type="region of interest" description="Disordered" evidence="1">
    <location>
        <begin position="192"/>
        <end position="225"/>
    </location>
</feature>
<accession>A0A8H4B611</accession>
<gene>
    <name evidence="2" type="ORF">FB192DRAFT_1463463</name>
</gene>
<evidence type="ECO:0000313" key="3">
    <source>
        <dbReference type="Proteomes" id="UP000469890"/>
    </source>
</evidence>
<dbReference type="EMBL" id="JAAECE010000013">
    <property type="protein sequence ID" value="KAF1796313.1"/>
    <property type="molecule type" value="Genomic_DNA"/>
</dbReference>
<protein>
    <submittedName>
        <fullName evidence="2">Uncharacterized protein</fullName>
    </submittedName>
</protein>
<dbReference type="Proteomes" id="UP000469890">
    <property type="component" value="Unassembled WGS sequence"/>
</dbReference>
<reference evidence="2 3" key="1">
    <citation type="submission" date="2019-09" db="EMBL/GenBank/DDBJ databases">
        <authorList>
            <consortium name="DOE Joint Genome Institute"/>
            <person name="Mondo S.J."/>
            <person name="Navarro-Mendoza M.I."/>
            <person name="Perez-Arques C."/>
            <person name="Panchal S."/>
            <person name="Nicolas F.E."/>
            <person name="Ganguly P."/>
            <person name="Pangilinan J."/>
            <person name="Grigoriev I."/>
            <person name="Heitman J."/>
            <person name="Sanya K."/>
            <person name="Garre V."/>
        </authorList>
    </citation>
    <scope>NUCLEOTIDE SEQUENCE [LARGE SCALE GENOMIC DNA]</scope>
    <source>
        <strain evidence="2 3">MU402</strain>
    </source>
</reference>
<name>A0A8H4B611_MUCCL</name>
<evidence type="ECO:0000256" key="1">
    <source>
        <dbReference type="SAM" id="MobiDB-lite"/>
    </source>
</evidence>
<organism evidence="2 3">
    <name type="scientific">Mucor circinelloides f. lusitanicus</name>
    <name type="common">Mucor racemosus var. lusitanicus</name>
    <dbReference type="NCBI Taxonomy" id="29924"/>
    <lineage>
        <taxon>Eukaryota</taxon>
        <taxon>Fungi</taxon>
        <taxon>Fungi incertae sedis</taxon>
        <taxon>Mucoromycota</taxon>
        <taxon>Mucoromycotina</taxon>
        <taxon>Mucoromycetes</taxon>
        <taxon>Mucorales</taxon>
        <taxon>Mucorineae</taxon>
        <taxon>Mucoraceae</taxon>
        <taxon>Mucor</taxon>
    </lineage>
</organism>
<dbReference type="AlphaFoldDB" id="A0A8H4B611"/>
<sequence length="418" mass="44481">MCILLVIPKSLIESQKDKYNFCNPSRHEAVQVIALGTLQQLFLYEDNLSPVYDPRFSVLVDTLSFGDICPISDSMKSYLGVTEGPIRITHSSSTRKTGTNIVNMTTDADDTEYRYPVNTESVDNDIEMVASPAPPASPSHSITSLFAADTDYDHSKDNIQQTMIPGVNDSDLSSDDLDLLYSDIKGKQRADLRQTTTTTATTTTTMTTATTASPPTETITSTPTITVDSLPPPAISSSPVVSATPVVSGLTATDIATSPAHSATLPADAIPFSAAAAIAVAADNISVSPPLKPSAPVITATPIASVPANAVITNATSDIVVSLSPSTSATVNTTTDTAATTTTDTATMTTVPLLPPKSTQSRKRAPPKRLCVVAVVLQRLMIFKAPLLLLIYHQNEQLVIQMMNVHFLCLDCLKREKE</sequence>
<proteinExistence type="predicted"/>
<feature type="compositionally biased region" description="Low complexity" evidence="1">
    <location>
        <begin position="195"/>
        <end position="225"/>
    </location>
</feature>
<evidence type="ECO:0000313" key="2">
    <source>
        <dbReference type="EMBL" id="KAF1796313.1"/>
    </source>
</evidence>